<evidence type="ECO:0000256" key="3">
    <source>
        <dbReference type="ARBA" id="ARBA00023163"/>
    </source>
</evidence>
<name>A0ABT0USM5_9ACTN</name>
<evidence type="ECO:0000259" key="4">
    <source>
        <dbReference type="PROSITE" id="PS51077"/>
    </source>
</evidence>
<dbReference type="InterPro" id="IPR036390">
    <property type="entry name" value="WH_DNA-bd_sf"/>
</dbReference>
<dbReference type="PROSITE" id="PS51077">
    <property type="entry name" value="HTH_ICLR"/>
    <property type="match status" value="1"/>
</dbReference>
<keyword evidence="3" id="KW-0804">Transcription</keyword>
<evidence type="ECO:0000256" key="1">
    <source>
        <dbReference type="ARBA" id="ARBA00023015"/>
    </source>
</evidence>
<dbReference type="PANTHER" id="PTHR30136">
    <property type="entry name" value="HELIX-TURN-HELIX TRANSCRIPTIONAL REGULATOR, ICLR FAMILY"/>
    <property type="match status" value="1"/>
</dbReference>
<gene>
    <name evidence="6" type="ORF">NBG84_22195</name>
</gene>
<dbReference type="Gene3D" id="3.30.450.40">
    <property type="match status" value="1"/>
</dbReference>
<dbReference type="RefSeq" id="WP_250921309.1">
    <property type="nucleotide sequence ID" value="NZ_JAMQAW010000028.1"/>
</dbReference>
<reference evidence="6" key="1">
    <citation type="submission" date="2022-06" db="EMBL/GenBank/DDBJ databases">
        <title>Genome public.</title>
        <authorList>
            <person name="Sun Q."/>
        </authorList>
    </citation>
    <scope>NUCLEOTIDE SEQUENCE</scope>
    <source>
        <strain evidence="6">CWNU-1</strain>
    </source>
</reference>
<sequence length="323" mass="34280">MGKLLLDTTCMIQVSRGRLDMPPGVRVVVCAETLRAAYLPGTRPSHGEGTDRMTAKAKKGTTHAERVIRVQQAFADLGGDVHGTGELAEAAGLDDSAVSRILQSGVYGGIFERVARGRYRLGVTTAYLGLHALAHVPSLGRVAHEILEELRNASGGGLAFLYTLAPFGGAQRQCIDMAVGDSDLVELGMTPRDVLCVTRSLRIGASGRSMLAHLPDAIVDRVLADEVPDEAGPGVYRDDDELLATLVNIRDCGYAVGYEECMPLWNSVAAPIMWADSILGAALLVKPATMMPEAPESVIEATMTAAAKLSHLPHGSWPMNIAV</sequence>
<accession>A0ABT0USM5</accession>
<organism evidence="6 7">
    <name type="scientific">Streptomyces albipurpureus</name>
    <dbReference type="NCBI Taxonomy" id="2897419"/>
    <lineage>
        <taxon>Bacteria</taxon>
        <taxon>Bacillati</taxon>
        <taxon>Actinomycetota</taxon>
        <taxon>Actinomycetes</taxon>
        <taxon>Kitasatosporales</taxon>
        <taxon>Streptomycetaceae</taxon>
        <taxon>Streptomyces</taxon>
    </lineage>
</organism>
<dbReference type="InterPro" id="IPR005471">
    <property type="entry name" value="Tscrpt_reg_IclR_N"/>
</dbReference>
<keyword evidence="1" id="KW-0805">Transcription regulation</keyword>
<comment type="caution">
    <text evidence="6">The sequence shown here is derived from an EMBL/GenBank/DDBJ whole genome shotgun (WGS) entry which is preliminary data.</text>
</comment>
<dbReference type="InterPro" id="IPR036388">
    <property type="entry name" value="WH-like_DNA-bd_sf"/>
</dbReference>
<dbReference type="InterPro" id="IPR050707">
    <property type="entry name" value="HTH_MetabolicPath_Reg"/>
</dbReference>
<dbReference type="InterPro" id="IPR029016">
    <property type="entry name" value="GAF-like_dom_sf"/>
</dbReference>
<evidence type="ECO:0000313" key="6">
    <source>
        <dbReference type="EMBL" id="MCM2390969.1"/>
    </source>
</evidence>
<proteinExistence type="predicted"/>
<dbReference type="SUPFAM" id="SSF46785">
    <property type="entry name" value="Winged helix' DNA-binding domain"/>
    <property type="match status" value="1"/>
</dbReference>
<dbReference type="PANTHER" id="PTHR30136:SF35">
    <property type="entry name" value="HTH-TYPE TRANSCRIPTIONAL REGULATOR RV1719"/>
    <property type="match status" value="1"/>
</dbReference>
<keyword evidence="2" id="KW-0238">DNA-binding</keyword>
<keyword evidence="7" id="KW-1185">Reference proteome</keyword>
<dbReference type="EMBL" id="JAMQAW010000028">
    <property type="protein sequence ID" value="MCM2390969.1"/>
    <property type="molecule type" value="Genomic_DNA"/>
</dbReference>
<dbReference type="Gene3D" id="1.10.10.10">
    <property type="entry name" value="Winged helix-like DNA-binding domain superfamily/Winged helix DNA-binding domain"/>
    <property type="match status" value="1"/>
</dbReference>
<dbReference type="PROSITE" id="PS51078">
    <property type="entry name" value="ICLR_ED"/>
    <property type="match status" value="1"/>
</dbReference>
<evidence type="ECO:0000259" key="5">
    <source>
        <dbReference type="PROSITE" id="PS51078"/>
    </source>
</evidence>
<evidence type="ECO:0000313" key="7">
    <source>
        <dbReference type="Proteomes" id="UP001431429"/>
    </source>
</evidence>
<dbReference type="Proteomes" id="UP001431429">
    <property type="component" value="Unassembled WGS sequence"/>
</dbReference>
<dbReference type="InterPro" id="IPR014757">
    <property type="entry name" value="Tscrpt_reg_IclR_C"/>
</dbReference>
<evidence type="ECO:0000256" key="2">
    <source>
        <dbReference type="ARBA" id="ARBA00023125"/>
    </source>
</evidence>
<dbReference type="Pfam" id="PF01614">
    <property type="entry name" value="IclR_C"/>
    <property type="match status" value="1"/>
</dbReference>
<protein>
    <submittedName>
        <fullName evidence="6">IclR family transcriptional regulator</fullName>
    </submittedName>
</protein>
<dbReference type="SUPFAM" id="SSF55781">
    <property type="entry name" value="GAF domain-like"/>
    <property type="match status" value="1"/>
</dbReference>
<feature type="domain" description="IclR-ED" evidence="5">
    <location>
        <begin position="124"/>
        <end position="315"/>
    </location>
</feature>
<feature type="domain" description="HTH iclR-type" evidence="4">
    <location>
        <begin position="61"/>
        <end position="123"/>
    </location>
</feature>